<evidence type="ECO:0000313" key="1">
    <source>
        <dbReference type="EMBL" id="KAF5834011.1"/>
    </source>
</evidence>
<evidence type="ECO:0000313" key="2">
    <source>
        <dbReference type="Proteomes" id="UP000815325"/>
    </source>
</evidence>
<reference evidence="1" key="1">
    <citation type="submission" date="2017-08" db="EMBL/GenBank/DDBJ databases">
        <authorList>
            <person name="Polle J.E."/>
            <person name="Barry K."/>
            <person name="Cushman J."/>
            <person name="Schmutz J."/>
            <person name="Tran D."/>
            <person name="Hathwaick L.T."/>
            <person name="Yim W.C."/>
            <person name="Jenkins J."/>
            <person name="Mckie-Krisberg Z.M."/>
            <person name="Prochnik S."/>
            <person name="Lindquist E."/>
            <person name="Dockter R.B."/>
            <person name="Adam C."/>
            <person name="Molina H."/>
            <person name="Bunkerborg J."/>
            <person name="Jin E."/>
            <person name="Buchheim M."/>
            <person name="Magnuson J."/>
        </authorList>
    </citation>
    <scope>NUCLEOTIDE SEQUENCE</scope>
    <source>
        <strain evidence="1">CCAP 19/18</strain>
    </source>
</reference>
<organism evidence="1 2">
    <name type="scientific">Dunaliella salina</name>
    <name type="common">Green alga</name>
    <name type="synonym">Protococcus salinus</name>
    <dbReference type="NCBI Taxonomy" id="3046"/>
    <lineage>
        <taxon>Eukaryota</taxon>
        <taxon>Viridiplantae</taxon>
        <taxon>Chlorophyta</taxon>
        <taxon>core chlorophytes</taxon>
        <taxon>Chlorophyceae</taxon>
        <taxon>CS clade</taxon>
        <taxon>Chlamydomonadales</taxon>
        <taxon>Dunaliellaceae</taxon>
        <taxon>Dunaliella</taxon>
    </lineage>
</organism>
<protein>
    <submittedName>
        <fullName evidence="1">Uncharacterized protein</fullName>
    </submittedName>
</protein>
<proteinExistence type="predicted"/>
<dbReference type="EMBL" id="MU069780">
    <property type="protein sequence ID" value="KAF5834011.1"/>
    <property type="molecule type" value="Genomic_DNA"/>
</dbReference>
<keyword evidence="2" id="KW-1185">Reference proteome</keyword>
<accession>A0ABQ7GHC3</accession>
<name>A0ABQ7GHC3_DUNSA</name>
<dbReference type="Proteomes" id="UP000815325">
    <property type="component" value="Unassembled WGS sequence"/>
</dbReference>
<sequence>MEQLPPQETAIVLHLDTDRLSQSVDSSKFPGVPELLLRYADLTRATLERLCGLRDFSHVVFKEESTSYKQGEAISLPFCIVVGPPRTNPDSGELEGVTQAKIVYDIMGALTARGPLPGVFAGKMGWAKGDPNLRLTDEGAHAIVDRFTKRLRLGRELDNVLPEEELTTFAEALSSMVPPTARTQPVQPDDLLMVLPLFVAEAAGVKAGPLRRAVRSVRGALGGVQGVVWRAEDFAKAVAKFSVKASLKLARPALIGFVVYRTLGTIGNSRTLENRMQRLPHGEALDLYCREMLGKDYGKQVGRSDDYKDEKRRITAAMLRRLEVEEWDKERMKHFYYGSHGLGPWYFDMEERLRNPYFLGSRGWNGPIESWVGKNKTFHKDLRREDVDFTAAAMRLVEGDKGVPLTEEQKARIIFQEQMPAVDSLLGKNSILDGIVSPDAIATIRRQ</sequence>
<comment type="caution">
    <text evidence="1">The sequence shown here is derived from an EMBL/GenBank/DDBJ whole genome shotgun (WGS) entry which is preliminary data.</text>
</comment>
<gene>
    <name evidence="1" type="ORF">DUNSADRAFT_9496</name>
</gene>